<evidence type="ECO:0000259" key="1">
    <source>
        <dbReference type="Pfam" id="PF01966"/>
    </source>
</evidence>
<evidence type="ECO:0000313" key="2">
    <source>
        <dbReference type="EMBL" id="MEY8001975.1"/>
    </source>
</evidence>
<accession>A0ABV4BU02</accession>
<gene>
    <name evidence="2" type="ORF">AB8U03_17635</name>
</gene>
<sequence length="165" mass="18960">MINITSYVIGKMISYFGNDIKRINHALKVYGFCKSIGGIEKLNEYDMLILELAAILHDIGIKESERKYNSSAGDYQEIEGPPIAKELLKGLNLDENIIERICFLIGNHHSYNKIDKTDLQILIESDFLVNAYEDNIKKAAIKFMKDKYFKTPAGRRFLDTIYTNQ</sequence>
<dbReference type="Proteomes" id="UP001564657">
    <property type="component" value="Unassembled WGS sequence"/>
</dbReference>
<dbReference type="EMBL" id="JBGEWD010000033">
    <property type="protein sequence ID" value="MEY8001975.1"/>
    <property type="molecule type" value="Genomic_DNA"/>
</dbReference>
<dbReference type="Gene3D" id="1.10.3210.10">
    <property type="entry name" value="Hypothetical protein af1432"/>
    <property type="match status" value="1"/>
</dbReference>
<keyword evidence="3" id="KW-1185">Reference proteome</keyword>
<protein>
    <submittedName>
        <fullName evidence="2">HD domain-containing protein</fullName>
    </submittedName>
</protein>
<dbReference type="Pfam" id="PF01966">
    <property type="entry name" value="HD"/>
    <property type="match status" value="1"/>
</dbReference>
<evidence type="ECO:0000313" key="3">
    <source>
        <dbReference type="Proteomes" id="UP001564657"/>
    </source>
</evidence>
<feature type="domain" description="HD" evidence="1">
    <location>
        <begin position="22"/>
        <end position="114"/>
    </location>
</feature>
<reference evidence="2 3" key="1">
    <citation type="submission" date="2024-08" db="EMBL/GenBank/DDBJ databases">
        <title>Clostridium lapicellarii sp. nov., and Clostridium renhuaiense sp. nov., two species isolated from the mud in a fermentation cellar used for producing sauce-flavour Chinese liquors.</title>
        <authorList>
            <person name="Yang F."/>
            <person name="Wang H."/>
            <person name="Chen L.Q."/>
            <person name="Zhou N."/>
            <person name="Lu J.J."/>
            <person name="Pu X.X."/>
            <person name="Wan B."/>
            <person name="Wang L."/>
            <person name="Liu S.J."/>
        </authorList>
    </citation>
    <scope>NUCLEOTIDE SEQUENCE [LARGE SCALE GENOMIC DNA]</scope>
    <source>
        <strain evidence="2 3">MT-5</strain>
    </source>
</reference>
<dbReference type="InterPro" id="IPR006674">
    <property type="entry name" value="HD_domain"/>
</dbReference>
<organism evidence="2 3">
    <name type="scientific">Clostridium moutaii</name>
    <dbReference type="NCBI Taxonomy" id="3240932"/>
    <lineage>
        <taxon>Bacteria</taxon>
        <taxon>Bacillati</taxon>
        <taxon>Bacillota</taxon>
        <taxon>Clostridia</taxon>
        <taxon>Eubacteriales</taxon>
        <taxon>Clostridiaceae</taxon>
        <taxon>Clostridium</taxon>
    </lineage>
</organism>
<name>A0ABV4BU02_9CLOT</name>
<comment type="caution">
    <text evidence="2">The sequence shown here is derived from an EMBL/GenBank/DDBJ whole genome shotgun (WGS) entry which is preliminary data.</text>
</comment>
<proteinExistence type="predicted"/>
<dbReference type="CDD" id="cd00077">
    <property type="entry name" value="HDc"/>
    <property type="match status" value="1"/>
</dbReference>
<dbReference type="InterPro" id="IPR003607">
    <property type="entry name" value="HD/PDEase_dom"/>
</dbReference>
<dbReference type="SUPFAM" id="SSF109604">
    <property type="entry name" value="HD-domain/PDEase-like"/>
    <property type="match status" value="1"/>
</dbReference>
<dbReference type="RefSeq" id="WP_369705870.1">
    <property type="nucleotide sequence ID" value="NZ_JBGEWD010000033.1"/>
</dbReference>